<evidence type="ECO:0000313" key="2">
    <source>
        <dbReference type="Proteomes" id="UP000006455"/>
    </source>
</evidence>
<reference evidence="1 2" key="1">
    <citation type="journal article" date="2011" name="J. Bacteriol.">
        <title>Genome sequence of the Mycobacterium colombiense type strain, CECT 3035.</title>
        <authorList>
            <person name="Gonzalez-Perez M."/>
            <person name="Murcia M.I."/>
            <person name="Landsman D."/>
            <person name="Jordan I.K."/>
            <person name="Marino-Ramirez L."/>
        </authorList>
    </citation>
    <scope>NUCLEOTIDE SEQUENCE [LARGE SCALE GENOMIC DNA]</scope>
    <source>
        <strain evidence="1 2">CECT 3035</strain>
    </source>
</reference>
<proteinExistence type="predicted"/>
<dbReference type="STRING" id="1041522.GCA_002105755_05305"/>
<dbReference type="Proteomes" id="UP000006455">
    <property type="component" value="Unassembled WGS sequence"/>
</dbReference>
<dbReference type="EMBL" id="AFVW02000004">
    <property type="protein sequence ID" value="EJO88051.1"/>
    <property type="molecule type" value="Genomic_DNA"/>
</dbReference>
<sequence length="92" mass="10601">MQYFADFNIGSDECHGLVRVHCDDDADHKTFMGAKAERWSPRAGWFDLPHFQLDFVYGGEDITRDYAPLAADRVEAAMESYRKYCGRFDSLP</sequence>
<name>J5E571_9MYCO</name>
<comment type="caution">
    <text evidence="1">The sequence shown here is derived from an EMBL/GenBank/DDBJ whole genome shotgun (WGS) entry which is preliminary data.</text>
</comment>
<dbReference type="AlphaFoldDB" id="J5E571"/>
<accession>J5E571</accession>
<gene>
    <name evidence="1" type="ORF">MCOL_V214014</name>
</gene>
<evidence type="ECO:0000313" key="1">
    <source>
        <dbReference type="EMBL" id="EJO88051.1"/>
    </source>
</evidence>
<protein>
    <submittedName>
        <fullName evidence="1">Uncharacterized protein</fullName>
    </submittedName>
</protein>
<organism evidence="1 2">
    <name type="scientific">Mycobacterium colombiense CECT 3035</name>
    <dbReference type="NCBI Taxonomy" id="1041522"/>
    <lineage>
        <taxon>Bacteria</taxon>
        <taxon>Bacillati</taxon>
        <taxon>Actinomycetota</taxon>
        <taxon>Actinomycetes</taxon>
        <taxon>Mycobacteriales</taxon>
        <taxon>Mycobacteriaceae</taxon>
        <taxon>Mycobacterium</taxon>
        <taxon>Mycobacterium avium complex (MAC)</taxon>
    </lineage>
</organism>